<dbReference type="RefSeq" id="WP_134461478.1">
    <property type="nucleotide sequence ID" value="NZ_JBHMFL010000169.1"/>
</dbReference>
<sequence>MKVAVLTLHRGYQLTASACPAHGGLHAADLLIERPGRTPETFASLDYFFDDEQALQYATHWGRIWVDMKT</sequence>
<reference evidence="1 2" key="1">
    <citation type="submission" date="2019-03" db="EMBL/GenBank/DDBJ databases">
        <title>Complete Genome Sequence of Paraburkholderia dipogonis ICMP 19430T, a Nitrogen-fixing Symbiont of the South African Invasive Legume Dipogon lignosus in New Zealand.</title>
        <authorList>
            <person name="De Meyer S.E."/>
        </authorList>
    </citation>
    <scope>NUCLEOTIDE SEQUENCE [LARGE SCALE GENOMIC DNA]</scope>
    <source>
        <strain evidence="1 2">ICMP 19430</strain>
    </source>
</reference>
<comment type="caution">
    <text evidence="1">The sequence shown here is derived from an EMBL/GenBank/DDBJ whole genome shotgun (WGS) entry which is preliminary data.</text>
</comment>
<gene>
    <name evidence="1" type="ORF">E2553_24905</name>
</gene>
<dbReference type="Proteomes" id="UP000297385">
    <property type="component" value="Unassembled WGS sequence"/>
</dbReference>
<protein>
    <submittedName>
        <fullName evidence="1">Uncharacterized protein</fullName>
    </submittedName>
</protein>
<dbReference type="GeneID" id="97303117"/>
<name>A0A4Y8MRJ1_9BURK</name>
<evidence type="ECO:0000313" key="1">
    <source>
        <dbReference type="EMBL" id="TFE40029.1"/>
    </source>
</evidence>
<dbReference type="EMBL" id="SNVI01000002">
    <property type="protein sequence ID" value="TFE40029.1"/>
    <property type="molecule type" value="Genomic_DNA"/>
</dbReference>
<accession>A0A4Y8MRJ1</accession>
<proteinExistence type="predicted"/>
<evidence type="ECO:0000313" key="2">
    <source>
        <dbReference type="Proteomes" id="UP000297385"/>
    </source>
</evidence>
<organism evidence="1 2">
    <name type="scientific">Paraburkholderia dipogonis</name>
    <dbReference type="NCBI Taxonomy" id="1211383"/>
    <lineage>
        <taxon>Bacteria</taxon>
        <taxon>Pseudomonadati</taxon>
        <taxon>Pseudomonadota</taxon>
        <taxon>Betaproteobacteria</taxon>
        <taxon>Burkholderiales</taxon>
        <taxon>Burkholderiaceae</taxon>
        <taxon>Paraburkholderia</taxon>
    </lineage>
</organism>
<dbReference type="AlphaFoldDB" id="A0A4Y8MRJ1"/>